<dbReference type="InterPro" id="IPR002401">
    <property type="entry name" value="Cyt_P450_E_grp-I"/>
</dbReference>
<dbReference type="AlphaFoldDB" id="A0A9P9WPD3"/>
<dbReference type="InterPro" id="IPR001128">
    <property type="entry name" value="Cyt_P450"/>
</dbReference>
<dbReference type="PRINTS" id="PR00463">
    <property type="entry name" value="EP450I"/>
</dbReference>
<sequence length="606" mass="67516">MESTIPSKMKSSGLVAIVTLLGAFLAARIPYVVVPVSGYQLWWLLTYKLWMPLLRQLPSSWTSSWIEFLVPGWSWRRYHEPYKQLGSDVFLTVSPFGNILWVCDAYVISQITERRNDFPKDTAMYEAIDIFGKNLVTTEGNDWVRHRKATAATFSETNIRIVWAETLHQAQQVARSWIGTGHAPETVVNAWEDMKTLSLHVISRAGFGRKMVWPGETPSLSGSSVDAGINGDAIPEAHTLSFKAALSTVLENLFMVAVLPSVVLANIPSKTANLAYQAYKEWSAYMADMYQEKLAGIEAEHTSEDNNTGEVESMDLLGALIRNSASGGKDDQKALSKREVLGNAFIFMFGGHETTASTMYFAQIFLALHPASQRELQADLDAQFPADYPVASWDYDRECARLLATMPGAVLNETLRLVPPLMSLPKTTALGRGPQPLDLNGRTVYVPPGTRVNVVIPAAHRNPNYWPGPEEELHAFRPQRWLLDGASADHKQAGDLPIPFRPCKGAYLPFSEGRRACIGRRFALVEAVATLAVLLRHHSVELAVDDLATDEEVEKMGHAQRAEVWELTAAKARYMMSEGLSTLSFKPRDSVPLRFVERGSERFYQQ</sequence>
<keyword evidence="7" id="KW-0503">Monooxygenase</keyword>
<dbReference type="Gene3D" id="1.10.630.10">
    <property type="entry name" value="Cytochrome P450"/>
    <property type="match status" value="1"/>
</dbReference>
<dbReference type="GO" id="GO:0005506">
    <property type="term" value="F:iron ion binding"/>
    <property type="evidence" value="ECO:0007669"/>
    <property type="project" value="InterPro"/>
</dbReference>
<keyword evidence="3 6" id="KW-0349">Heme</keyword>
<dbReference type="PRINTS" id="PR00385">
    <property type="entry name" value="P450"/>
</dbReference>
<dbReference type="InterPro" id="IPR036396">
    <property type="entry name" value="Cyt_P450_sf"/>
</dbReference>
<evidence type="ECO:0000256" key="7">
    <source>
        <dbReference type="RuleBase" id="RU000461"/>
    </source>
</evidence>
<protein>
    <recommendedName>
        <fullName evidence="10">Cytochrome P450</fullName>
    </recommendedName>
</protein>
<feature type="binding site" description="axial binding residue" evidence="6">
    <location>
        <position position="517"/>
    </location>
    <ligand>
        <name>heme</name>
        <dbReference type="ChEBI" id="CHEBI:30413"/>
    </ligand>
    <ligandPart>
        <name>Fe</name>
        <dbReference type="ChEBI" id="CHEBI:18248"/>
    </ligandPart>
</feature>
<dbReference type="PANTHER" id="PTHR24305">
    <property type="entry name" value="CYTOCHROME P450"/>
    <property type="match status" value="1"/>
</dbReference>
<evidence type="ECO:0008006" key="10">
    <source>
        <dbReference type="Google" id="ProtNLM"/>
    </source>
</evidence>
<accession>A0A9P9WPD3</accession>
<evidence type="ECO:0000313" key="8">
    <source>
        <dbReference type="EMBL" id="KAI1873441.1"/>
    </source>
</evidence>
<dbReference type="GO" id="GO:0020037">
    <property type="term" value="F:heme binding"/>
    <property type="evidence" value="ECO:0007669"/>
    <property type="project" value="InterPro"/>
</dbReference>
<dbReference type="InterPro" id="IPR050121">
    <property type="entry name" value="Cytochrome_P450_monoxygenase"/>
</dbReference>
<dbReference type="Pfam" id="PF00067">
    <property type="entry name" value="p450"/>
    <property type="match status" value="1"/>
</dbReference>
<evidence type="ECO:0000256" key="2">
    <source>
        <dbReference type="ARBA" id="ARBA00010617"/>
    </source>
</evidence>
<evidence type="ECO:0000313" key="9">
    <source>
        <dbReference type="Proteomes" id="UP000829685"/>
    </source>
</evidence>
<dbReference type="GO" id="GO:0016705">
    <property type="term" value="F:oxidoreductase activity, acting on paired donors, with incorporation or reduction of molecular oxygen"/>
    <property type="evidence" value="ECO:0007669"/>
    <property type="project" value="InterPro"/>
</dbReference>
<dbReference type="SUPFAM" id="SSF48264">
    <property type="entry name" value="Cytochrome P450"/>
    <property type="match status" value="1"/>
</dbReference>
<dbReference type="Proteomes" id="UP000829685">
    <property type="component" value="Unassembled WGS sequence"/>
</dbReference>
<keyword evidence="4 6" id="KW-0479">Metal-binding</keyword>
<keyword evidence="7" id="KW-0560">Oxidoreductase</keyword>
<dbReference type="PANTHER" id="PTHR24305:SF166">
    <property type="entry name" value="CYTOCHROME P450 12A4, MITOCHONDRIAL-RELATED"/>
    <property type="match status" value="1"/>
</dbReference>
<organism evidence="8 9">
    <name type="scientific">Neoarthrinium moseri</name>
    <dbReference type="NCBI Taxonomy" id="1658444"/>
    <lineage>
        <taxon>Eukaryota</taxon>
        <taxon>Fungi</taxon>
        <taxon>Dikarya</taxon>
        <taxon>Ascomycota</taxon>
        <taxon>Pezizomycotina</taxon>
        <taxon>Sordariomycetes</taxon>
        <taxon>Xylariomycetidae</taxon>
        <taxon>Amphisphaeriales</taxon>
        <taxon>Apiosporaceae</taxon>
        <taxon>Neoarthrinium</taxon>
    </lineage>
</organism>
<evidence type="ECO:0000256" key="5">
    <source>
        <dbReference type="ARBA" id="ARBA00023004"/>
    </source>
</evidence>
<evidence type="ECO:0000256" key="3">
    <source>
        <dbReference type="ARBA" id="ARBA00022617"/>
    </source>
</evidence>
<comment type="caution">
    <text evidence="8">The sequence shown here is derived from an EMBL/GenBank/DDBJ whole genome shotgun (WGS) entry which is preliminary data.</text>
</comment>
<keyword evidence="5 6" id="KW-0408">Iron</keyword>
<reference evidence="8" key="1">
    <citation type="submission" date="2021-03" db="EMBL/GenBank/DDBJ databases">
        <title>Revisited historic fungal species revealed as producer of novel bioactive compounds through whole genome sequencing and comparative genomics.</title>
        <authorList>
            <person name="Vignolle G.A."/>
            <person name="Hochenegger N."/>
            <person name="Mach R.L."/>
            <person name="Mach-Aigner A.R."/>
            <person name="Javad Rahimi M."/>
            <person name="Salim K.A."/>
            <person name="Chan C.M."/>
            <person name="Lim L.B.L."/>
            <person name="Cai F."/>
            <person name="Druzhinina I.S."/>
            <person name="U'Ren J.M."/>
            <person name="Derntl C."/>
        </authorList>
    </citation>
    <scope>NUCLEOTIDE SEQUENCE</scope>
    <source>
        <strain evidence="8">TUCIM 5799</strain>
    </source>
</reference>
<dbReference type="GO" id="GO:0004497">
    <property type="term" value="F:monooxygenase activity"/>
    <property type="evidence" value="ECO:0007669"/>
    <property type="project" value="UniProtKB-KW"/>
</dbReference>
<proteinExistence type="inferred from homology"/>
<comment type="cofactor">
    <cofactor evidence="1 6">
        <name>heme</name>
        <dbReference type="ChEBI" id="CHEBI:30413"/>
    </cofactor>
</comment>
<dbReference type="EMBL" id="JAFIMR010000010">
    <property type="protein sequence ID" value="KAI1873441.1"/>
    <property type="molecule type" value="Genomic_DNA"/>
</dbReference>
<name>A0A9P9WPD3_9PEZI</name>
<evidence type="ECO:0000256" key="4">
    <source>
        <dbReference type="ARBA" id="ARBA00022723"/>
    </source>
</evidence>
<dbReference type="InterPro" id="IPR017972">
    <property type="entry name" value="Cyt_P450_CS"/>
</dbReference>
<comment type="similarity">
    <text evidence="2 7">Belongs to the cytochrome P450 family.</text>
</comment>
<gene>
    <name evidence="8" type="ORF">JX265_005063</name>
</gene>
<evidence type="ECO:0000256" key="6">
    <source>
        <dbReference type="PIRSR" id="PIRSR602401-1"/>
    </source>
</evidence>
<keyword evidence="9" id="KW-1185">Reference proteome</keyword>
<dbReference type="PROSITE" id="PS00086">
    <property type="entry name" value="CYTOCHROME_P450"/>
    <property type="match status" value="1"/>
</dbReference>
<evidence type="ECO:0000256" key="1">
    <source>
        <dbReference type="ARBA" id="ARBA00001971"/>
    </source>
</evidence>